<keyword evidence="1" id="KW-0694">RNA-binding</keyword>
<reference evidence="3" key="1">
    <citation type="submission" date="2020-10" db="EMBL/GenBank/DDBJ databases">
        <authorList>
            <person name="Gilroy R."/>
        </authorList>
    </citation>
    <scope>NUCLEOTIDE SEQUENCE</scope>
    <source>
        <strain evidence="3">CHK181-108</strain>
    </source>
</reference>
<dbReference type="InterPro" id="IPR040591">
    <property type="entry name" value="RqcP2_RBD"/>
</dbReference>
<evidence type="ECO:0000259" key="2">
    <source>
        <dbReference type="SMART" id="SM00363"/>
    </source>
</evidence>
<proteinExistence type="predicted"/>
<name>A0A9D1H2J2_9FIRM</name>
<dbReference type="CDD" id="cd00165">
    <property type="entry name" value="S4"/>
    <property type="match status" value="1"/>
</dbReference>
<feature type="domain" description="RNA-binding S4" evidence="2">
    <location>
        <begin position="168"/>
        <end position="228"/>
    </location>
</feature>
<dbReference type="Gene3D" id="3.30.70.330">
    <property type="match status" value="1"/>
</dbReference>
<evidence type="ECO:0000256" key="1">
    <source>
        <dbReference type="PROSITE-ProRule" id="PRU00182"/>
    </source>
</evidence>
<reference evidence="3" key="2">
    <citation type="journal article" date="2021" name="PeerJ">
        <title>Extensive microbial diversity within the chicken gut microbiome revealed by metagenomics and culture.</title>
        <authorList>
            <person name="Gilroy R."/>
            <person name="Ravi A."/>
            <person name="Getino M."/>
            <person name="Pursley I."/>
            <person name="Horton D.L."/>
            <person name="Alikhan N.F."/>
            <person name="Baker D."/>
            <person name="Gharbi K."/>
            <person name="Hall N."/>
            <person name="Watson M."/>
            <person name="Adriaenssens E.M."/>
            <person name="Foster-Nyarko E."/>
            <person name="Jarju S."/>
            <person name="Secka A."/>
            <person name="Antonio M."/>
            <person name="Oren A."/>
            <person name="Chaudhuri R.R."/>
            <person name="La Ragione R."/>
            <person name="Hildebrand F."/>
            <person name="Pallen M.J."/>
        </authorList>
    </citation>
    <scope>NUCLEOTIDE SEQUENCE</scope>
    <source>
        <strain evidence="3">CHK181-108</strain>
    </source>
</reference>
<dbReference type="SMART" id="SM00363">
    <property type="entry name" value="S4"/>
    <property type="match status" value="1"/>
</dbReference>
<accession>A0A9D1H2J2</accession>
<dbReference type="InterPro" id="IPR002942">
    <property type="entry name" value="S4_RNA-bd"/>
</dbReference>
<dbReference type="InterPro" id="IPR036986">
    <property type="entry name" value="S4_RNA-bd_sf"/>
</dbReference>
<evidence type="ECO:0000313" key="4">
    <source>
        <dbReference type="Proteomes" id="UP000824165"/>
    </source>
</evidence>
<dbReference type="GO" id="GO:0003723">
    <property type="term" value="F:RNA binding"/>
    <property type="evidence" value="ECO:0007669"/>
    <property type="project" value="UniProtKB-KW"/>
</dbReference>
<dbReference type="AlphaFoldDB" id="A0A9D1H2J2"/>
<dbReference type="SUPFAM" id="SSF55174">
    <property type="entry name" value="Alpha-L RNA-binding motif"/>
    <property type="match status" value="1"/>
</dbReference>
<protein>
    <recommendedName>
        <fullName evidence="2">RNA-binding S4 domain-containing protein</fullName>
    </recommendedName>
</protein>
<sequence>MAARTEDLFRLCEKYAEPRFSQFLDGGEAAYIEDNVVFPYGFNTMFFGGFHDSERRILGVFPEWIDAEEGLFPLSVLKISGGVTRGLTHRDYLGTMLSLGIDRSKTGDIIIAEDGFAYAAVMSDIAEYIADNIKKIGNQGVKINVLESAGDVLPLRRFKNVSGVCASLRLDAVTAAVAGTSRASASKLIAGEKVKLNYRAVTDPSRSVKEGDLISVRGEGRFIFDGAGSETRSGRIHIFARKFI</sequence>
<dbReference type="Pfam" id="PF01479">
    <property type="entry name" value="S4"/>
    <property type="match status" value="1"/>
</dbReference>
<dbReference type="PANTHER" id="PTHR13633:SF3">
    <property type="entry name" value="MITOCHONDRIAL TRANSCRIPTION RESCUE FACTOR 1"/>
    <property type="match status" value="1"/>
</dbReference>
<organism evidence="3 4">
    <name type="scientific">Candidatus Ornithomonoglobus intestinigallinarum</name>
    <dbReference type="NCBI Taxonomy" id="2840894"/>
    <lineage>
        <taxon>Bacteria</taxon>
        <taxon>Bacillati</taxon>
        <taxon>Bacillota</taxon>
        <taxon>Clostridia</taxon>
        <taxon>Candidatus Ornithomonoglobus</taxon>
    </lineage>
</organism>
<dbReference type="PROSITE" id="PS50889">
    <property type="entry name" value="S4"/>
    <property type="match status" value="1"/>
</dbReference>
<evidence type="ECO:0000313" key="3">
    <source>
        <dbReference type="EMBL" id="HIT84696.1"/>
    </source>
</evidence>
<dbReference type="EMBL" id="DVLU01000018">
    <property type="protein sequence ID" value="HIT84696.1"/>
    <property type="molecule type" value="Genomic_DNA"/>
</dbReference>
<comment type="caution">
    <text evidence="3">The sequence shown here is derived from an EMBL/GenBank/DDBJ whole genome shotgun (WGS) entry which is preliminary data.</text>
</comment>
<gene>
    <name evidence="3" type="ORF">IAA60_02195</name>
</gene>
<dbReference type="InterPro" id="IPR012677">
    <property type="entry name" value="Nucleotide-bd_a/b_plait_sf"/>
</dbReference>
<dbReference type="Pfam" id="PF17774">
    <property type="entry name" value="YlmH_RBD"/>
    <property type="match status" value="1"/>
</dbReference>
<dbReference type="Gene3D" id="3.30.1370.160">
    <property type="match status" value="1"/>
</dbReference>
<dbReference type="PANTHER" id="PTHR13633">
    <property type="entry name" value="MITOCHONDRIAL TRANSCRIPTION RESCUE FACTOR 1"/>
    <property type="match status" value="1"/>
</dbReference>
<dbReference type="Proteomes" id="UP000824165">
    <property type="component" value="Unassembled WGS sequence"/>
</dbReference>
<dbReference type="Gene3D" id="3.10.290.10">
    <property type="entry name" value="RNA-binding S4 domain"/>
    <property type="match status" value="1"/>
</dbReference>